<dbReference type="InterPro" id="IPR011006">
    <property type="entry name" value="CheY-like_superfamily"/>
</dbReference>
<keyword evidence="5" id="KW-1185">Reference proteome</keyword>
<reference evidence="4 5" key="1">
    <citation type="submission" date="2020-01" db="EMBL/GenBank/DDBJ databases">
        <title>Genome sequencing of strain KACC 21507.</title>
        <authorList>
            <person name="Heo J."/>
            <person name="Kim S.-J."/>
            <person name="Kim J.-S."/>
            <person name="Hong S.-B."/>
            <person name="Kwon S.-W."/>
        </authorList>
    </citation>
    <scope>NUCLEOTIDE SEQUENCE [LARGE SCALE GENOMIC DNA]</scope>
    <source>
        <strain evidence="4 5">KACC 21507</strain>
    </source>
</reference>
<feature type="domain" description="Response regulatory" evidence="3">
    <location>
        <begin position="6"/>
        <end position="120"/>
    </location>
</feature>
<dbReference type="PANTHER" id="PTHR44591:SF3">
    <property type="entry name" value="RESPONSE REGULATORY DOMAIN-CONTAINING PROTEIN"/>
    <property type="match status" value="1"/>
</dbReference>
<dbReference type="GO" id="GO:0000160">
    <property type="term" value="P:phosphorelay signal transduction system"/>
    <property type="evidence" value="ECO:0007669"/>
    <property type="project" value="InterPro"/>
</dbReference>
<dbReference type="PANTHER" id="PTHR44591">
    <property type="entry name" value="STRESS RESPONSE REGULATOR PROTEIN 1"/>
    <property type="match status" value="1"/>
</dbReference>
<feature type="modified residue" description="4-aspartylphosphate" evidence="2">
    <location>
        <position position="55"/>
    </location>
</feature>
<dbReference type="RefSeq" id="WP_160619068.1">
    <property type="nucleotide sequence ID" value="NZ_CP047652.1"/>
</dbReference>
<keyword evidence="1 2" id="KW-0597">Phosphoprotein</keyword>
<evidence type="ECO:0000313" key="4">
    <source>
        <dbReference type="EMBL" id="QHI95995.1"/>
    </source>
</evidence>
<dbReference type="AlphaFoldDB" id="A0A6P1NBF2"/>
<organism evidence="4 5">
    <name type="scientific">Aristophania vespae</name>
    <dbReference type="NCBI Taxonomy" id="2697033"/>
    <lineage>
        <taxon>Bacteria</taxon>
        <taxon>Pseudomonadati</taxon>
        <taxon>Pseudomonadota</taxon>
        <taxon>Alphaproteobacteria</taxon>
        <taxon>Acetobacterales</taxon>
        <taxon>Acetobacteraceae</taxon>
        <taxon>Aristophania</taxon>
    </lineage>
</organism>
<evidence type="ECO:0000256" key="2">
    <source>
        <dbReference type="PROSITE-ProRule" id="PRU00169"/>
    </source>
</evidence>
<dbReference type="SUPFAM" id="SSF52172">
    <property type="entry name" value="CheY-like"/>
    <property type="match status" value="1"/>
</dbReference>
<dbReference type="Proteomes" id="UP000463975">
    <property type="component" value="Chromosome"/>
</dbReference>
<dbReference type="InterPro" id="IPR001789">
    <property type="entry name" value="Sig_transdc_resp-reg_receiver"/>
</dbReference>
<dbReference type="KEGG" id="bomb:GT348_06880"/>
<evidence type="ECO:0000313" key="5">
    <source>
        <dbReference type="Proteomes" id="UP000463975"/>
    </source>
</evidence>
<protein>
    <submittedName>
        <fullName evidence="4">Response regulator</fullName>
    </submittedName>
</protein>
<evidence type="ECO:0000259" key="3">
    <source>
        <dbReference type="PROSITE" id="PS50110"/>
    </source>
</evidence>
<accession>A0A6P1NBF2</accession>
<dbReference type="SMART" id="SM00448">
    <property type="entry name" value="REC"/>
    <property type="match status" value="1"/>
</dbReference>
<gene>
    <name evidence="4" type="ORF">GT348_06880</name>
</gene>
<dbReference type="EMBL" id="CP047652">
    <property type="protein sequence ID" value="QHI95995.1"/>
    <property type="molecule type" value="Genomic_DNA"/>
</dbReference>
<dbReference type="InterPro" id="IPR050595">
    <property type="entry name" value="Bact_response_regulator"/>
</dbReference>
<dbReference type="Pfam" id="PF00072">
    <property type="entry name" value="Response_reg"/>
    <property type="match status" value="1"/>
</dbReference>
<name>A0A6P1NBF2_9PROT</name>
<evidence type="ECO:0000256" key="1">
    <source>
        <dbReference type="ARBA" id="ARBA00022553"/>
    </source>
</evidence>
<proteinExistence type="predicted"/>
<dbReference type="PROSITE" id="PS50110">
    <property type="entry name" value="RESPONSE_REGULATORY"/>
    <property type="match status" value="1"/>
</dbReference>
<sequence length="128" mass="14044">MIKAGHALLIEDEEMVAILIESVLKKEGYCVFKFSSAEDSLEQAEKLEPALLISDLNLAGALNGKVLAQKLRAKFPQLAVILTSGSFDESQTSVQGLEKVSLLPKPFRKTVLLEKIKEAYSFYAGNKT</sequence>
<dbReference type="Gene3D" id="3.40.50.2300">
    <property type="match status" value="1"/>
</dbReference>